<reference evidence="1" key="1">
    <citation type="submission" date="2020-08" db="EMBL/GenBank/DDBJ databases">
        <title>Genome public.</title>
        <authorList>
            <person name="Liu C."/>
            <person name="Sun Q."/>
        </authorList>
    </citation>
    <scope>NUCLEOTIDE SEQUENCE</scope>
    <source>
        <strain evidence="1">NSJ-15</strain>
    </source>
</reference>
<comment type="caution">
    <text evidence="1">The sequence shown here is derived from an EMBL/GenBank/DDBJ whole genome shotgun (WGS) entry which is preliminary data.</text>
</comment>
<keyword evidence="2" id="KW-1185">Reference proteome</keyword>
<evidence type="ECO:0000313" key="1">
    <source>
        <dbReference type="EMBL" id="MBC8611710.1"/>
    </source>
</evidence>
<sequence>MIQLLPVTEQVMLERLNRIYQQNAQFAYVCVEKREIKASCLYNIKGDVVEIVNVSSVEPDIFDGLVRAVFASAMDLGLEHAVFDEKIDHEMLVQLHFVQDDGFSVNSLTKIIHNCKNCKA</sequence>
<dbReference type="Proteomes" id="UP000632659">
    <property type="component" value="Unassembled WGS sequence"/>
</dbReference>
<proteinExistence type="predicted"/>
<gene>
    <name evidence="1" type="ORF">H8702_11475</name>
</gene>
<accession>A0A8J6TXT8</accession>
<organism evidence="1 2">
    <name type="scientific">Massiliimalia timonensis</name>
    <dbReference type="NCBI Taxonomy" id="1987501"/>
    <lineage>
        <taxon>Bacteria</taxon>
        <taxon>Bacillati</taxon>
        <taxon>Bacillota</taxon>
        <taxon>Clostridia</taxon>
        <taxon>Eubacteriales</taxon>
        <taxon>Oscillospiraceae</taxon>
        <taxon>Massiliimalia</taxon>
    </lineage>
</organism>
<name>A0A8J6TXT8_9FIRM</name>
<dbReference type="AlphaFoldDB" id="A0A8J6TXT8"/>
<dbReference type="RefSeq" id="WP_187536741.1">
    <property type="nucleotide sequence ID" value="NZ_JACRTL010000007.1"/>
</dbReference>
<evidence type="ECO:0000313" key="2">
    <source>
        <dbReference type="Proteomes" id="UP000632659"/>
    </source>
</evidence>
<dbReference type="EMBL" id="JACRTL010000007">
    <property type="protein sequence ID" value="MBC8611710.1"/>
    <property type="molecule type" value="Genomic_DNA"/>
</dbReference>
<protein>
    <submittedName>
        <fullName evidence="1">Uncharacterized protein</fullName>
    </submittedName>
</protein>